<sequence>MSSTATEVITPPQTGSMSEKKYLYLAGVNVTHSVGLPMHNHIAKSLSLPWTFINQECPTIHDLIALFRAPIFAGGVVTMPYKKAIIPYLDEIDPLVSKIGACNNVYLTSEGKLRGTNTDWRGIKGCLLSGTNYGDNEGKGKPALIIGAGGASRAAVYALFAELECGEIYVVNRDAREVDDLLEDTKAYASAGSERQPRIRHVTSVEMAHDLPPPFYIVGTVPDFEAKTEDEMRARAILETFFKKEEKGVLLDMCFKPRNTRILKMGRENAWKVVEGTDVIGYQIEEQWRLWAGAGKDGRKSVPREEAWKVLRKAADESTAINF</sequence>
<dbReference type="InterPro" id="IPR022893">
    <property type="entry name" value="Shikimate_DH_fam"/>
</dbReference>
<evidence type="ECO:0000313" key="3">
    <source>
        <dbReference type="Proteomes" id="UP000664132"/>
    </source>
</evidence>
<dbReference type="SUPFAM" id="SSF53223">
    <property type="entry name" value="Aminoacid dehydrogenase-like, N-terminal domain"/>
    <property type="match status" value="1"/>
</dbReference>
<comment type="caution">
    <text evidence="2">The sequence shown here is derived from an EMBL/GenBank/DDBJ whole genome shotgun (WGS) entry which is preliminary data.</text>
</comment>
<dbReference type="GO" id="GO:0009423">
    <property type="term" value="P:chorismate biosynthetic process"/>
    <property type="evidence" value="ECO:0007669"/>
    <property type="project" value="TreeGrafter"/>
</dbReference>
<dbReference type="EMBL" id="JAFJYH010000026">
    <property type="protein sequence ID" value="KAG4424004.1"/>
    <property type="molecule type" value="Genomic_DNA"/>
</dbReference>
<dbReference type="InterPro" id="IPR046346">
    <property type="entry name" value="Aminoacid_DH-like_N_sf"/>
</dbReference>
<dbReference type="PANTHER" id="PTHR21089:SF26">
    <property type="entry name" value="AROM POLYPEPTIDE, PUTATIVE-RELATED"/>
    <property type="match status" value="1"/>
</dbReference>
<dbReference type="InterPro" id="IPR036291">
    <property type="entry name" value="NAD(P)-bd_dom_sf"/>
</dbReference>
<dbReference type="PANTHER" id="PTHR21089">
    <property type="entry name" value="SHIKIMATE DEHYDROGENASE"/>
    <property type="match status" value="1"/>
</dbReference>
<protein>
    <recommendedName>
        <fullName evidence="1">Shikimate dehydrogenase substrate binding N-terminal domain-containing protein</fullName>
    </recommendedName>
</protein>
<dbReference type="GO" id="GO:0019632">
    <property type="term" value="P:shikimate metabolic process"/>
    <property type="evidence" value="ECO:0007669"/>
    <property type="project" value="TreeGrafter"/>
</dbReference>
<feature type="domain" description="Shikimate dehydrogenase substrate binding N-terminal" evidence="1">
    <location>
        <begin position="26"/>
        <end position="105"/>
    </location>
</feature>
<dbReference type="OrthoDB" id="204377at2759"/>
<dbReference type="Gene3D" id="3.40.50.720">
    <property type="entry name" value="NAD(P)-binding Rossmann-like Domain"/>
    <property type="match status" value="1"/>
</dbReference>
<evidence type="ECO:0000313" key="2">
    <source>
        <dbReference type="EMBL" id="KAG4424004.1"/>
    </source>
</evidence>
<name>A0A8H7WFN2_9HELO</name>
<reference evidence="2" key="1">
    <citation type="submission" date="2021-02" db="EMBL/GenBank/DDBJ databases">
        <title>Genome sequence Cadophora malorum strain M34.</title>
        <authorList>
            <person name="Stefanovic E."/>
            <person name="Vu D."/>
            <person name="Scully C."/>
            <person name="Dijksterhuis J."/>
            <person name="Roader J."/>
            <person name="Houbraken J."/>
        </authorList>
    </citation>
    <scope>NUCLEOTIDE SEQUENCE</scope>
    <source>
        <strain evidence="2">M34</strain>
    </source>
</reference>
<gene>
    <name evidence="2" type="ORF">IFR04_002846</name>
</gene>
<dbReference type="Pfam" id="PF08501">
    <property type="entry name" value="Shikimate_dh_N"/>
    <property type="match status" value="1"/>
</dbReference>
<organism evidence="2 3">
    <name type="scientific">Cadophora malorum</name>
    <dbReference type="NCBI Taxonomy" id="108018"/>
    <lineage>
        <taxon>Eukaryota</taxon>
        <taxon>Fungi</taxon>
        <taxon>Dikarya</taxon>
        <taxon>Ascomycota</taxon>
        <taxon>Pezizomycotina</taxon>
        <taxon>Leotiomycetes</taxon>
        <taxon>Helotiales</taxon>
        <taxon>Ploettnerulaceae</taxon>
        <taxon>Cadophora</taxon>
    </lineage>
</organism>
<dbReference type="InterPro" id="IPR013708">
    <property type="entry name" value="Shikimate_DH-bd_N"/>
</dbReference>
<dbReference type="SUPFAM" id="SSF51735">
    <property type="entry name" value="NAD(P)-binding Rossmann-fold domains"/>
    <property type="match status" value="1"/>
</dbReference>
<evidence type="ECO:0000259" key="1">
    <source>
        <dbReference type="Pfam" id="PF08501"/>
    </source>
</evidence>
<dbReference type="GO" id="GO:0004764">
    <property type="term" value="F:shikimate 3-dehydrogenase (NADP+) activity"/>
    <property type="evidence" value="ECO:0007669"/>
    <property type="project" value="InterPro"/>
</dbReference>
<accession>A0A8H7WFN2</accession>
<dbReference type="Gene3D" id="3.40.50.10860">
    <property type="entry name" value="Leucine Dehydrogenase, chain A, domain 1"/>
    <property type="match status" value="1"/>
</dbReference>
<dbReference type="CDD" id="cd01065">
    <property type="entry name" value="NAD_bind_Shikimate_DH"/>
    <property type="match status" value="1"/>
</dbReference>
<proteinExistence type="predicted"/>
<dbReference type="AlphaFoldDB" id="A0A8H7WFN2"/>
<keyword evidence="3" id="KW-1185">Reference proteome</keyword>
<dbReference type="Proteomes" id="UP000664132">
    <property type="component" value="Unassembled WGS sequence"/>
</dbReference>